<evidence type="ECO:0000256" key="3">
    <source>
        <dbReference type="ARBA" id="ARBA00022618"/>
    </source>
</evidence>
<dbReference type="InterPro" id="IPR010998">
    <property type="entry name" value="Integrase_recombinase_N"/>
</dbReference>
<sequence>MTDDEALLAAYGRYLGIERGRSANTVRAYLGDARALLDHLNDAGCGSSGARLAGADLSALRGWLGALARGGASRATIARRSASVRTFYTWAVRTGRLGQDPSVRLVAARKGRDLPEILTAEQAERALSAAAVAADDGDPAALRDLAMVELLYASGMRVGELAALDIDDVDLGARTATVLGKGARERIVPFGVPAERAIGEWLTRARPRLMNAASGPALFLGARGGRIDQRQVRTAVRTATARPDGAPSVAPHGLRHTAATHLLDGGADLRTVQELLGHKSLATTQLYTQVSVERLKETYARAHPRA</sequence>
<protein>
    <recommendedName>
        <fullName evidence="9">Tyrosine recombinase XerC</fullName>
    </recommendedName>
</protein>
<keyword evidence="5 9" id="KW-0229">DNA integration</keyword>
<dbReference type="InterPro" id="IPR013762">
    <property type="entry name" value="Integrase-like_cat_sf"/>
</dbReference>
<gene>
    <name evidence="9" type="primary">xerC</name>
    <name evidence="12" type="ORF">GCM10009810_25450</name>
</gene>
<feature type="active site" evidence="9">
    <location>
        <position position="278"/>
    </location>
</feature>
<feature type="active site" evidence="9">
    <location>
        <position position="181"/>
    </location>
</feature>
<dbReference type="InterPro" id="IPR004107">
    <property type="entry name" value="Integrase_SAM-like_N"/>
</dbReference>
<organism evidence="12 13">
    <name type="scientific">Nostocoides vanveenii</name>
    <dbReference type="NCBI Taxonomy" id="330835"/>
    <lineage>
        <taxon>Bacteria</taxon>
        <taxon>Bacillati</taxon>
        <taxon>Actinomycetota</taxon>
        <taxon>Actinomycetes</taxon>
        <taxon>Micrococcales</taxon>
        <taxon>Intrasporangiaceae</taxon>
        <taxon>Nostocoides</taxon>
    </lineage>
</organism>
<dbReference type="InterPro" id="IPR011010">
    <property type="entry name" value="DNA_brk_join_enz"/>
</dbReference>
<dbReference type="SUPFAM" id="SSF47823">
    <property type="entry name" value="lambda integrase-like, N-terminal domain"/>
    <property type="match status" value="1"/>
</dbReference>
<comment type="subunit">
    <text evidence="9">Forms a cyclic heterotetrameric complex composed of two molecules of XerC and two molecules of XerD.</text>
</comment>
<dbReference type="PANTHER" id="PTHR30349:SF77">
    <property type="entry name" value="TYROSINE RECOMBINASE XERC"/>
    <property type="match status" value="1"/>
</dbReference>
<feature type="domain" description="Core-binding (CB)" evidence="11">
    <location>
        <begin position="2"/>
        <end position="92"/>
    </location>
</feature>
<accession>A0ABP4X1A5</accession>
<dbReference type="Gene3D" id="1.10.150.130">
    <property type="match status" value="1"/>
</dbReference>
<dbReference type="EMBL" id="BAAAPN010000056">
    <property type="protein sequence ID" value="GAA1765446.1"/>
    <property type="molecule type" value="Genomic_DNA"/>
</dbReference>
<comment type="similarity">
    <text evidence="9">Belongs to the 'phage' integrase family. XerC subfamily.</text>
</comment>
<dbReference type="HAMAP" id="MF_01808">
    <property type="entry name" value="Recomb_XerC_XerD"/>
    <property type="match status" value="1"/>
</dbReference>
<evidence type="ECO:0000256" key="2">
    <source>
        <dbReference type="ARBA" id="ARBA00022490"/>
    </source>
</evidence>
<dbReference type="SUPFAM" id="SSF56349">
    <property type="entry name" value="DNA breaking-rejoining enzymes"/>
    <property type="match status" value="1"/>
</dbReference>
<dbReference type="InterPro" id="IPR044068">
    <property type="entry name" value="CB"/>
</dbReference>
<keyword evidence="13" id="KW-1185">Reference proteome</keyword>
<reference evidence="13" key="1">
    <citation type="journal article" date="2019" name="Int. J. Syst. Evol. Microbiol.">
        <title>The Global Catalogue of Microorganisms (GCM) 10K type strain sequencing project: providing services to taxonomists for standard genome sequencing and annotation.</title>
        <authorList>
            <consortium name="The Broad Institute Genomics Platform"/>
            <consortium name="The Broad Institute Genome Sequencing Center for Infectious Disease"/>
            <person name="Wu L."/>
            <person name="Ma J."/>
        </authorList>
    </citation>
    <scope>NUCLEOTIDE SEQUENCE [LARGE SCALE GENOMIC DNA]</scope>
    <source>
        <strain evidence="13">JCM 15591</strain>
    </source>
</reference>
<dbReference type="Pfam" id="PF00589">
    <property type="entry name" value="Phage_integrase"/>
    <property type="match status" value="1"/>
</dbReference>
<keyword evidence="3 9" id="KW-0132">Cell division</keyword>
<dbReference type="Gene3D" id="1.10.443.10">
    <property type="entry name" value="Intergrase catalytic core"/>
    <property type="match status" value="1"/>
</dbReference>
<feature type="domain" description="Tyr recombinase" evidence="10">
    <location>
        <begin position="113"/>
        <end position="300"/>
    </location>
</feature>
<dbReference type="RefSeq" id="WP_344066943.1">
    <property type="nucleotide sequence ID" value="NZ_BAAAPN010000056.1"/>
</dbReference>
<dbReference type="PROSITE" id="PS51898">
    <property type="entry name" value="TYR_RECOMBINASE"/>
    <property type="match status" value="1"/>
</dbReference>
<feature type="active site" evidence="9">
    <location>
        <position position="252"/>
    </location>
</feature>
<dbReference type="Pfam" id="PF02899">
    <property type="entry name" value="Phage_int_SAM_1"/>
    <property type="match status" value="1"/>
</dbReference>
<evidence type="ECO:0000256" key="1">
    <source>
        <dbReference type="ARBA" id="ARBA00004496"/>
    </source>
</evidence>
<evidence type="ECO:0000256" key="4">
    <source>
        <dbReference type="ARBA" id="ARBA00022829"/>
    </source>
</evidence>
<keyword evidence="7 9" id="KW-0233">DNA recombination</keyword>
<dbReference type="PROSITE" id="PS51900">
    <property type="entry name" value="CB"/>
    <property type="match status" value="1"/>
</dbReference>
<keyword evidence="4 9" id="KW-0159">Chromosome partition</keyword>
<evidence type="ECO:0000256" key="6">
    <source>
        <dbReference type="ARBA" id="ARBA00023125"/>
    </source>
</evidence>
<dbReference type="PANTHER" id="PTHR30349">
    <property type="entry name" value="PHAGE INTEGRASE-RELATED"/>
    <property type="match status" value="1"/>
</dbReference>
<comment type="function">
    <text evidence="9">Site-specific tyrosine recombinase, which acts by catalyzing the cutting and rejoining of the recombining DNA molecules. The XerC-XerD complex is essential to convert dimers of the bacterial chromosome into monomers to permit their segregation at cell division. It also contributes to the segregational stability of plasmids.</text>
</comment>
<feature type="active site" evidence="9">
    <location>
        <position position="255"/>
    </location>
</feature>
<evidence type="ECO:0000256" key="8">
    <source>
        <dbReference type="ARBA" id="ARBA00023306"/>
    </source>
</evidence>
<evidence type="ECO:0000313" key="12">
    <source>
        <dbReference type="EMBL" id="GAA1765446.1"/>
    </source>
</evidence>
<evidence type="ECO:0000256" key="5">
    <source>
        <dbReference type="ARBA" id="ARBA00022908"/>
    </source>
</evidence>
<feature type="active site" evidence="9">
    <location>
        <position position="157"/>
    </location>
</feature>
<evidence type="ECO:0000256" key="7">
    <source>
        <dbReference type="ARBA" id="ARBA00023172"/>
    </source>
</evidence>
<dbReference type="Proteomes" id="UP001501475">
    <property type="component" value="Unassembled WGS sequence"/>
</dbReference>
<keyword evidence="6 9" id="KW-0238">DNA-binding</keyword>
<proteinExistence type="inferred from homology"/>
<dbReference type="CDD" id="cd00798">
    <property type="entry name" value="INT_XerDC_C"/>
    <property type="match status" value="1"/>
</dbReference>
<feature type="active site" description="O-(3'-phospho-DNA)-tyrosine intermediate" evidence="9">
    <location>
        <position position="287"/>
    </location>
</feature>
<evidence type="ECO:0000256" key="9">
    <source>
        <dbReference type="HAMAP-Rule" id="MF_01808"/>
    </source>
</evidence>
<comment type="subcellular location">
    <subcellularLocation>
        <location evidence="1 9">Cytoplasm</location>
    </subcellularLocation>
</comment>
<keyword evidence="8 9" id="KW-0131">Cell cycle</keyword>
<keyword evidence="2 9" id="KW-0963">Cytoplasm</keyword>
<evidence type="ECO:0000259" key="11">
    <source>
        <dbReference type="PROSITE" id="PS51900"/>
    </source>
</evidence>
<comment type="caution">
    <text evidence="12">The sequence shown here is derived from an EMBL/GenBank/DDBJ whole genome shotgun (WGS) entry which is preliminary data.</text>
</comment>
<dbReference type="InterPro" id="IPR023009">
    <property type="entry name" value="Tyrosine_recombinase_XerC/XerD"/>
</dbReference>
<evidence type="ECO:0000259" key="10">
    <source>
        <dbReference type="PROSITE" id="PS51898"/>
    </source>
</evidence>
<dbReference type="InterPro" id="IPR002104">
    <property type="entry name" value="Integrase_catalytic"/>
</dbReference>
<dbReference type="InterPro" id="IPR050090">
    <property type="entry name" value="Tyrosine_recombinase_XerCD"/>
</dbReference>
<evidence type="ECO:0000313" key="13">
    <source>
        <dbReference type="Proteomes" id="UP001501475"/>
    </source>
</evidence>
<name>A0ABP4X1A5_9MICO</name>